<keyword evidence="6 10" id="KW-1133">Transmembrane helix</keyword>
<evidence type="ECO:0000259" key="12">
    <source>
        <dbReference type="Pfam" id="PF16916"/>
    </source>
</evidence>
<dbReference type="PANTHER" id="PTHR11562:SF17">
    <property type="entry name" value="RE54080P-RELATED"/>
    <property type="match status" value="1"/>
</dbReference>
<dbReference type="InterPro" id="IPR058533">
    <property type="entry name" value="Cation_efflux_TM"/>
</dbReference>
<evidence type="ECO:0000256" key="8">
    <source>
        <dbReference type="ARBA" id="ARBA00023136"/>
    </source>
</evidence>
<keyword evidence="5" id="KW-0862">Zinc</keyword>
<evidence type="ECO:0000256" key="9">
    <source>
        <dbReference type="SAM" id="MobiDB-lite"/>
    </source>
</evidence>
<comment type="caution">
    <text evidence="13">The sequence shown here is derived from an EMBL/GenBank/DDBJ whole genome shotgun (WGS) entry which is preliminary data.</text>
</comment>
<dbReference type="SUPFAM" id="SSF161111">
    <property type="entry name" value="Cation efflux protein transmembrane domain-like"/>
    <property type="match status" value="1"/>
</dbReference>
<feature type="compositionally biased region" description="Basic residues" evidence="9">
    <location>
        <begin position="13"/>
        <end position="22"/>
    </location>
</feature>
<evidence type="ECO:0000256" key="5">
    <source>
        <dbReference type="ARBA" id="ARBA00022906"/>
    </source>
</evidence>
<dbReference type="InterPro" id="IPR027470">
    <property type="entry name" value="Cation_efflux_CTD"/>
</dbReference>
<feature type="domain" description="Cation efflux protein cytoplasmic" evidence="12">
    <location>
        <begin position="225"/>
        <end position="296"/>
    </location>
</feature>
<keyword evidence="14" id="KW-1185">Reference proteome</keyword>
<evidence type="ECO:0000313" key="14">
    <source>
        <dbReference type="Proteomes" id="UP001597112"/>
    </source>
</evidence>
<feature type="domain" description="Cation efflux protein transmembrane" evidence="11">
    <location>
        <begin position="29"/>
        <end position="217"/>
    </location>
</feature>
<dbReference type="RefSeq" id="WP_377576739.1">
    <property type="nucleotide sequence ID" value="NZ_JBHTKA010000001.1"/>
</dbReference>
<feature type="region of interest" description="Disordered" evidence="9">
    <location>
        <begin position="1"/>
        <end position="22"/>
    </location>
</feature>
<dbReference type="Proteomes" id="UP001597112">
    <property type="component" value="Unassembled WGS sequence"/>
</dbReference>
<evidence type="ECO:0000259" key="11">
    <source>
        <dbReference type="Pfam" id="PF01545"/>
    </source>
</evidence>
<evidence type="ECO:0000256" key="2">
    <source>
        <dbReference type="ARBA" id="ARBA00008873"/>
    </source>
</evidence>
<sequence length="307" mass="34527">MHDHNHDHDHHDHSHSHGHHHHHHGGNIRVAFWLNTCFALLELIGGFYTNSVAILSDALHDLGDSLSLGTAWYFERKSKQKRDAIYTYGYQRFSLLGAFINSIVLIVGSVLILKEAFARLFNPEQPDTTGMLIFAIVGIVVNGAAMLRLKKGESINEKVISLHFLEDVLGWAAVLIGSIIMKFVDAPIIDPLLSLIIAIIILVNVYKNMRGAFQIILQGVPVAVSEERVREMFSKFGEIEDTHDLHIWTMDGSYNILTTHAVLKQPLEAEALELLKSKIKSELKKISVHHVTIEFENKGMACEHESH</sequence>
<evidence type="ECO:0000256" key="10">
    <source>
        <dbReference type="SAM" id="Phobius"/>
    </source>
</evidence>
<comment type="similarity">
    <text evidence="2">Belongs to the cation diffusion facilitator (CDF) transporter (TC 2.A.4) family. SLC30A subfamily.</text>
</comment>
<keyword evidence="3" id="KW-0813">Transport</keyword>
<accession>A0ABW3K1I6</accession>
<keyword evidence="5" id="KW-0864">Zinc transport</keyword>
<dbReference type="NCBIfam" id="TIGR01297">
    <property type="entry name" value="CDF"/>
    <property type="match status" value="1"/>
</dbReference>
<dbReference type="InterPro" id="IPR027469">
    <property type="entry name" value="Cation_efflux_TMD_sf"/>
</dbReference>
<keyword evidence="4 10" id="KW-0812">Transmembrane</keyword>
<feature type="transmembrane region" description="Helical" evidence="10">
    <location>
        <begin position="186"/>
        <end position="206"/>
    </location>
</feature>
<protein>
    <submittedName>
        <fullName evidence="13">Cation diffusion facilitator family transporter</fullName>
    </submittedName>
</protein>
<evidence type="ECO:0000256" key="3">
    <source>
        <dbReference type="ARBA" id="ARBA00022448"/>
    </source>
</evidence>
<reference evidence="14" key="1">
    <citation type="journal article" date="2019" name="Int. J. Syst. Evol. Microbiol.">
        <title>The Global Catalogue of Microorganisms (GCM) 10K type strain sequencing project: providing services to taxonomists for standard genome sequencing and annotation.</title>
        <authorList>
            <consortium name="The Broad Institute Genomics Platform"/>
            <consortium name="The Broad Institute Genome Sequencing Center for Infectious Disease"/>
            <person name="Wu L."/>
            <person name="Ma J."/>
        </authorList>
    </citation>
    <scope>NUCLEOTIDE SEQUENCE [LARGE SCALE GENOMIC DNA]</scope>
    <source>
        <strain evidence="14">CCUG 58938</strain>
    </source>
</reference>
<dbReference type="SUPFAM" id="SSF160240">
    <property type="entry name" value="Cation efflux protein cytoplasmic domain-like"/>
    <property type="match status" value="1"/>
</dbReference>
<evidence type="ECO:0000256" key="6">
    <source>
        <dbReference type="ARBA" id="ARBA00022989"/>
    </source>
</evidence>
<keyword evidence="8 10" id="KW-0472">Membrane</keyword>
<feature type="transmembrane region" description="Helical" evidence="10">
    <location>
        <begin position="159"/>
        <end position="180"/>
    </location>
</feature>
<dbReference type="Pfam" id="PF16916">
    <property type="entry name" value="ZT_dimer"/>
    <property type="match status" value="1"/>
</dbReference>
<gene>
    <name evidence="13" type="ORF">ACFQ21_06920</name>
</gene>
<evidence type="ECO:0000256" key="7">
    <source>
        <dbReference type="ARBA" id="ARBA00023065"/>
    </source>
</evidence>
<dbReference type="PANTHER" id="PTHR11562">
    <property type="entry name" value="CATION EFFLUX PROTEIN/ ZINC TRANSPORTER"/>
    <property type="match status" value="1"/>
</dbReference>
<organism evidence="13 14">
    <name type="scientific">Ohtaekwangia kribbensis</name>
    <dbReference type="NCBI Taxonomy" id="688913"/>
    <lineage>
        <taxon>Bacteria</taxon>
        <taxon>Pseudomonadati</taxon>
        <taxon>Bacteroidota</taxon>
        <taxon>Cytophagia</taxon>
        <taxon>Cytophagales</taxon>
        <taxon>Fulvivirgaceae</taxon>
        <taxon>Ohtaekwangia</taxon>
    </lineage>
</organism>
<name>A0ABW3K1I6_9BACT</name>
<dbReference type="InterPro" id="IPR050681">
    <property type="entry name" value="CDF/SLC30A"/>
</dbReference>
<dbReference type="Gene3D" id="1.20.1510.10">
    <property type="entry name" value="Cation efflux protein transmembrane domain"/>
    <property type="match status" value="1"/>
</dbReference>
<feature type="transmembrane region" description="Helical" evidence="10">
    <location>
        <begin position="95"/>
        <end position="117"/>
    </location>
</feature>
<dbReference type="InterPro" id="IPR002524">
    <property type="entry name" value="Cation_efflux"/>
</dbReference>
<keyword evidence="7" id="KW-0406">Ion transport</keyword>
<dbReference type="EMBL" id="JBHTKA010000001">
    <property type="protein sequence ID" value="MFD0999031.1"/>
    <property type="molecule type" value="Genomic_DNA"/>
</dbReference>
<feature type="compositionally biased region" description="Basic and acidic residues" evidence="9">
    <location>
        <begin position="1"/>
        <end position="12"/>
    </location>
</feature>
<evidence type="ECO:0000313" key="13">
    <source>
        <dbReference type="EMBL" id="MFD0999031.1"/>
    </source>
</evidence>
<proteinExistence type="inferred from homology"/>
<feature type="transmembrane region" description="Helical" evidence="10">
    <location>
        <begin position="129"/>
        <end position="147"/>
    </location>
</feature>
<feature type="transmembrane region" description="Helical" evidence="10">
    <location>
        <begin position="30"/>
        <end position="48"/>
    </location>
</feature>
<evidence type="ECO:0000256" key="1">
    <source>
        <dbReference type="ARBA" id="ARBA00004141"/>
    </source>
</evidence>
<dbReference type="InterPro" id="IPR036837">
    <property type="entry name" value="Cation_efflux_CTD_sf"/>
</dbReference>
<evidence type="ECO:0000256" key="4">
    <source>
        <dbReference type="ARBA" id="ARBA00022692"/>
    </source>
</evidence>
<comment type="subcellular location">
    <subcellularLocation>
        <location evidence="1">Membrane</location>
        <topology evidence="1">Multi-pass membrane protein</topology>
    </subcellularLocation>
</comment>
<dbReference type="Pfam" id="PF01545">
    <property type="entry name" value="Cation_efflux"/>
    <property type="match status" value="1"/>
</dbReference>